<dbReference type="Gene3D" id="2.60.40.790">
    <property type="match status" value="1"/>
</dbReference>
<reference evidence="4 5" key="1">
    <citation type="journal article" date="2013" name="Stand. Genomic Sci.">
        <title>Genomic Encyclopedia of Type Strains, Phase I: The one thousand microbial genomes (KMG-I) project.</title>
        <authorList>
            <person name="Kyrpides N.C."/>
            <person name="Woyke T."/>
            <person name="Eisen J.A."/>
            <person name="Garrity G."/>
            <person name="Lilburn T.G."/>
            <person name="Beck B.J."/>
            <person name="Whitman W.B."/>
            <person name="Hugenholtz P."/>
            <person name="Klenk H.P."/>
        </authorList>
    </citation>
    <scope>NUCLEOTIDE SEQUENCE [LARGE SCALE GENOMIC DNA]</scope>
    <source>
        <strain evidence="4 5">DSM 45044</strain>
    </source>
</reference>
<sequence>MLVRYRQPWFLSSRVDSEFDRLMAETFGREVAGFTPAADIATEGDDVVITLALPGVAAEAIDITLDGRKLTVSGERAESRVAEGDRYIARGLRRGGFNRTFTVPQGTTAEQISADLENGLLKVRVADVTKPKVQPQKIAVNSVVTGKAEIEATDTE</sequence>
<dbReference type="OrthoDB" id="3855217at2"/>
<dbReference type="InterPro" id="IPR002068">
    <property type="entry name" value="A-crystallin/Hsp20_dom"/>
</dbReference>
<dbReference type="AlphaFoldDB" id="A0A562VG91"/>
<accession>A0A562VG91</accession>
<dbReference type="InterPro" id="IPR031107">
    <property type="entry name" value="Small_HSP"/>
</dbReference>
<dbReference type="RefSeq" id="WP_147131467.1">
    <property type="nucleotide sequence ID" value="NZ_BAABIJ010000008.1"/>
</dbReference>
<name>A0A562VG91_9ACTN</name>
<evidence type="ECO:0000313" key="5">
    <source>
        <dbReference type="Proteomes" id="UP000321617"/>
    </source>
</evidence>
<dbReference type="EMBL" id="VLLL01000002">
    <property type="protein sequence ID" value="TWJ16915.1"/>
    <property type="molecule type" value="Genomic_DNA"/>
</dbReference>
<proteinExistence type="inferred from homology"/>
<protein>
    <submittedName>
        <fullName evidence="4">HSP20 family protein</fullName>
    </submittedName>
</protein>
<organism evidence="4 5">
    <name type="scientific">Stackebrandtia albiflava</name>
    <dbReference type="NCBI Taxonomy" id="406432"/>
    <lineage>
        <taxon>Bacteria</taxon>
        <taxon>Bacillati</taxon>
        <taxon>Actinomycetota</taxon>
        <taxon>Actinomycetes</taxon>
        <taxon>Glycomycetales</taxon>
        <taxon>Glycomycetaceae</taxon>
        <taxon>Stackebrandtia</taxon>
    </lineage>
</organism>
<dbReference type="CDD" id="cd06464">
    <property type="entry name" value="ACD_sHsps-like"/>
    <property type="match status" value="1"/>
</dbReference>
<evidence type="ECO:0000313" key="4">
    <source>
        <dbReference type="EMBL" id="TWJ16915.1"/>
    </source>
</evidence>
<keyword evidence="5" id="KW-1185">Reference proteome</keyword>
<comment type="similarity">
    <text evidence="1 2">Belongs to the small heat shock protein (HSP20) family.</text>
</comment>
<comment type="caution">
    <text evidence="4">The sequence shown here is derived from an EMBL/GenBank/DDBJ whole genome shotgun (WGS) entry which is preliminary data.</text>
</comment>
<dbReference type="InterPro" id="IPR008978">
    <property type="entry name" value="HSP20-like_chaperone"/>
</dbReference>
<evidence type="ECO:0000259" key="3">
    <source>
        <dbReference type="PROSITE" id="PS01031"/>
    </source>
</evidence>
<feature type="domain" description="SHSP" evidence="3">
    <location>
        <begin position="29"/>
        <end position="143"/>
    </location>
</feature>
<evidence type="ECO:0000256" key="1">
    <source>
        <dbReference type="PROSITE-ProRule" id="PRU00285"/>
    </source>
</evidence>
<dbReference type="Pfam" id="PF00011">
    <property type="entry name" value="HSP20"/>
    <property type="match status" value="1"/>
</dbReference>
<gene>
    <name evidence="4" type="ORF">LX16_0130</name>
</gene>
<dbReference type="PANTHER" id="PTHR11527">
    <property type="entry name" value="HEAT-SHOCK PROTEIN 20 FAMILY MEMBER"/>
    <property type="match status" value="1"/>
</dbReference>
<dbReference type="Proteomes" id="UP000321617">
    <property type="component" value="Unassembled WGS sequence"/>
</dbReference>
<evidence type="ECO:0000256" key="2">
    <source>
        <dbReference type="RuleBase" id="RU003616"/>
    </source>
</evidence>
<dbReference type="PROSITE" id="PS01031">
    <property type="entry name" value="SHSP"/>
    <property type="match status" value="1"/>
</dbReference>
<dbReference type="SUPFAM" id="SSF49764">
    <property type="entry name" value="HSP20-like chaperones"/>
    <property type="match status" value="1"/>
</dbReference>